<keyword evidence="1 3" id="KW-0807">Transducer</keyword>
<proteinExistence type="inferred from homology"/>
<evidence type="ECO:0000256" key="3">
    <source>
        <dbReference type="PROSITE-ProRule" id="PRU00284"/>
    </source>
</evidence>
<dbReference type="RefSeq" id="WP_085126331.1">
    <property type="nucleotide sequence ID" value="NZ_FWZX01000040.1"/>
</dbReference>
<feature type="domain" description="Methyl-accepting transducer" evidence="4">
    <location>
        <begin position="185"/>
        <end position="358"/>
    </location>
</feature>
<dbReference type="GO" id="GO:0020037">
    <property type="term" value="F:heme binding"/>
    <property type="evidence" value="ECO:0007669"/>
    <property type="project" value="InterPro"/>
</dbReference>
<dbReference type="Gene3D" id="1.10.287.950">
    <property type="entry name" value="Methyl-accepting chemotaxis protein"/>
    <property type="match status" value="1"/>
</dbReference>
<dbReference type="InterPro" id="IPR044398">
    <property type="entry name" value="Globin-sensor_dom"/>
</dbReference>
<reference evidence="5 6" key="1">
    <citation type="submission" date="2017-04" db="EMBL/GenBank/DDBJ databases">
        <authorList>
            <person name="Afonso C.L."/>
            <person name="Miller P.J."/>
            <person name="Scott M.A."/>
            <person name="Spackman E."/>
            <person name="Goraichik I."/>
            <person name="Dimitrov K.M."/>
            <person name="Suarez D.L."/>
            <person name="Swayne D.E."/>
        </authorList>
    </citation>
    <scope>NUCLEOTIDE SEQUENCE [LARGE SCALE GENOMIC DNA]</scope>
    <source>
        <strain evidence="5 6">USBA 355</strain>
    </source>
</reference>
<dbReference type="PANTHER" id="PTHR32089">
    <property type="entry name" value="METHYL-ACCEPTING CHEMOTAXIS PROTEIN MCPB"/>
    <property type="match status" value="1"/>
</dbReference>
<feature type="non-terminal residue" evidence="5">
    <location>
        <position position="358"/>
    </location>
</feature>
<dbReference type="Pfam" id="PF11563">
    <property type="entry name" value="Protoglobin"/>
    <property type="match status" value="1"/>
</dbReference>
<dbReference type="SUPFAM" id="SSF58104">
    <property type="entry name" value="Methyl-accepting chemotaxis protein (MCP) signaling domain"/>
    <property type="match status" value="1"/>
</dbReference>
<name>A0A1Y6CV57_9PROT</name>
<dbReference type="Pfam" id="PF00015">
    <property type="entry name" value="MCPsignal"/>
    <property type="match status" value="1"/>
</dbReference>
<dbReference type="PANTHER" id="PTHR32089:SF112">
    <property type="entry name" value="LYSOZYME-LIKE PROTEIN-RELATED"/>
    <property type="match status" value="1"/>
</dbReference>
<dbReference type="SMART" id="SM00283">
    <property type="entry name" value="MA"/>
    <property type="match status" value="1"/>
</dbReference>
<sequence>MKSNEYLKERLTFSQIDAATGATLRAAKPWLERELANVLDDFYKHVDRHPETAAFFPNEQIKQHARQAQLTHWKLILEGHFDDSYVQSVRRIGQAHHRLGLEPRLYIGGYSFLLTRLLAAINARIASRWSKASSAERSALQTAVTKAALLDMDFAISIYLEAGKAEKEATLSRVAGTFERDVGGIVETVSGAANELHSTAKSMSDMATLTNQRATGVATSAEEATGNVATVASAAEEMSHSVREISSQVHSATRIARQAVTRAEETDRTVRTLVETADKIGSVVTLIQEIAEQTNLLALNATIEAARAGEAGKGFAVVASEVKNLATQTAKATEEIGQQINAMQGITDNAAKAISEIG</sequence>
<dbReference type="STRING" id="560819.SAMN05428998_1401"/>
<gene>
    <name evidence="5" type="ORF">SAMN05428998_1401</name>
</gene>
<dbReference type="EMBL" id="FWZX01000040">
    <property type="protein sequence ID" value="SMF79390.1"/>
    <property type="molecule type" value="Genomic_DNA"/>
</dbReference>
<dbReference type="AlphaFoldDB" id="A0A1Y6CV57"/>
<dbReference type="Proteomes" id="UP000192917">
    <property type="component" value="Unassembled WGS sequence"/>
</dbReference>
<dbReference type="GO" id="GO:0007165">
    <property type="term" value="P:signal transduction"/>
    <property type="evidence" value="ECO:0007669"/>
    <property type="project" value="UniProtKB-KW"/>
</dbReference>
<accession>A0A1Y6CV57</accession>
<dbReference type="GO" id="GO:0016020">
    <property type="term" value="C:membrane"/>
    <property type="evidence" value="ECO:0007669"/>
    <property type="project" value="InterPro"/>
</dbReference>
<dbReference type="PRINTS" id="PR00260">
    <property type="entry name" value="CHEMTRNSDUCR"/>
</dbReference>
<evidence type="ECO:0000259" key="4">
    <source>
        <dbReference type="PROSITE" id="PS50111"/>
    </source>
</evidence>
<dbReference type="InterPro" id="IPR009050">
    <property type="entry name" value="Globin-like_sf"/>
</dbReference>
<comment type="similarity">
    <text evidence="2">Belongs to the methyl-accepting chemotaxis (MCP) protein family.</text>
</comment>
<dbReference type="Gene3D" id="1.10.490.10">
    <property type="entry name" value="Globins"/>
    <property type="match status" value="1"/>
</dbReference>
<dbReference type="InterPro" id="IPR004090">
    <property type="entry name" value="Chemotax_Me-accpt_rcpt"/>
</dbReference>
<keyword evidence="6" id="KW-1185">Reference proteome</keyword>
<dbReference type="GO" id="GO:0019825">
    <property type="term" value="F:oxygen binding"/>
    <property type="evidence" value="ECO:0007669"/>
    <property type="project" value="InterPro"/>
</dbReference>
<evidence type="ECO:0000256" key="2">
    <source>
        <dbReference type="ARBA" id="ARBA00029447"/>
    </source>
</evidence>
<dbReference type="PROSITE" id="PS50111">
    <property type="entry name" value="CHEMOTAXIS_TRANSDUC_2"/>
    <property type="match status" value="1"/>
</dbReference>
<dbReference type="InterPro" id="IPR039379">
    <property type="entry name" value="Protoglobin_sensor_dom"/>
</dbReference>
<evidence type="ECO:0000256" key="1">
    <source>
        <dbReference type="ARBA" id="ARBA00023224"/>
    </source>
</evidence>
<organism evidence="5 6">
    <name type="scientific">Tistlia consotensis USBA 355</name>
    <dbReference type="NCBI Taxonomy" id="560819"/>
    <lineage>
        <taxon>Bacteria</taxon>
        <taxon>Pseudomonadati</taxon>
        <taxon>Pseudomonadota</taxon>
        <taxon>Alphaproteobacteria</taxon>
        <taxon>Rhodospirillales</taxon>
        <taxon>Rhodovibrionaceae</taxon>
        <taxon>Tistlia</taxon>
    </lineage>
</organism>
<dbReference type="CDD" id="cd01068">
    <property type="entry name" value="globin_sensor"/>
    <property type="match status" value="1"/>
</dbReference>
<protein>
    <submittedName>
        <fullName evidence="5">Methyl-accepting chemotaxis protein (MCP) signalling domain-containing protein</fullName>
    </submittedName>
</protein>
<dbReference type="GO" id="GO:0006935">
    <property type="term" value="P:chemotaxis"/>
    <property type="evidence" value="ECO:0007669"/>
    <property type="project" value="InterPro"/>
</dbReference>
<dbReference type="GO" id="GO:0004888">
    <property type="term" value="F:transmembrane signaling receptor activity"/>
    <property type="evidence" value="ECO:0007669"/>
    <property type="project" value="InterPro"/>
</dbReference>
<dbReference type="InterPro" id="IPR004089">
    <property type="entry name" value="MCPsignal_dom"/>
</dbReference>
<evidence type="ECO:0000313" key="6">
    <source>
        <dbReference type="Proteomes" id="UP000192917"/>
    </source>
</evidence>
<evidence type="ECO:0000313" key="5">
    <source>
        <dbReference type="EMBL" id="SMF79390.1"/>
    </source>
</evidence>
<dbReference type="InterPro" id="IPR012292">
    <property type="entry name" value="Globin/Proto"/>
</dbReference>
<dbReference type="SUPFAM" id="SSF46458">
    <property type="entry name" value="Globin-like"/>
    <property type="match status" value="1"/>
</dbReference>